<dbReference type="GO" id="GO:0046872">
    <property type="term" value="F:metal ion binding"/>
    <property type="evidence" value="ECO:0007669"/>
    <property type="project" value="UniProtKB-KW"/>
</dbReference>
<dbReference type="PANTHER" id="PTHR35303">
    <property type="entry name" value="OS02G0197800 PROTEIN"/>
    <property type="match status" value="1"/>
</dbReference>
<feature type="domain" description="Gamma-butyrobetaine hydroxylase-like N-terminal" evidence="3">
    <location>
        <begin position="26"/>
        <end position="106"/>
    </location>
</feature>
<accession>A0A9W6J0R4</accession>
<evidence type="ECO:0000259" key="3">
    <source>
        <dbReference type="Pfam" id="PF06155"/>
    </source>
</evidence>
<dbReference type="Proteomes" id="UP001143372">
    <property type="component" value="Unassembled WGS sequence"/>
</dbReference>
<name>A0A9W6J0R4_9HYPH</name>
<reference evidence="4" key="2">
    <citation type="submission" date="2023-01" db="EMBL/GenBank/DDBJ databases">
        <authorList>
            <person name="Sun Q."/>
            <person name="Evtushenko L."/>
        </authorList>
    </citation>
    <scope>NUCLEOTIDE SEQUENCE</scope>
    <source>
        <strain evidence="4">VKM B-2347</strain>
    </source>
</reference>
<dbReference type="Gene3D" id="3.30.2020.30">
    <property type="match status" value="1"/>
</dbReference>
<proteinExistence type="predicted"/>
<evidence type="ECO:0000256" key="1">
    <source>
        <dbReference type="ARBA" id="ARBA00022723"/>
    </source>
</evidence>
<gene>
    <name evidence="4" type="ORF">GCM10008179_08220</name>
</gene>
<reference evidence="4" key="1">
    <citation type="journal article" date="2014" name="Int. J. Syst. Evol. Microbiol.">
        <title>Complete genome sequence of Corynebacterium casei LMG S-19264T (=DSM 44701T), isolated from a smear-ripened cheese.</title>
        <authorList>
            <consortium name="US DOE Joint Genome Institute (JGI-PGF)"/>
            <person name="Walter F."/>
            <person name="Albersmeier A."/>
            <person name="Kalinowski J."/>
            <person name="Ruckert C."/>
        </authorList>
    </citation>
    <scope>NUCLEOTIDE SEQUENCE</scope>
    <source>
        <strain evidence="4">VKM B-2347</strain>
    </source>
</reference>
<sequence>MGLQPQSTVDGPLFDANDAPEEIVVARGGRDFRMSWTDGSKAETGAEQLRLRCRCAWCTRARADGEFPNAFEDVAIVAIEPFGAHAAHIRFSDGHDRGIFPWTYLRGIATGAAEAAVRPRG</sequence>
<dbReference type="AlphaFoldDB" id="A0A9W6J0R4"/>
<evidence type="ECO:0000313" key="5">
    <source>
        <dbReference type="Proteomes" id="UP001143372"/>
    </source>
</evidence>
<dbReference type="InterPro" id="IPR038492">
    <property type="entry name" value="GBBH-like_N_sf"/>
</dbReference>
<keyword evidence="2" id="KW-0408">Iron</keyword>
<comment type="caution">
    <text evidence="4">The sequence shown here is derived from an EMBL/GenBank/DDBJ whole genome shotgun (WGS) entry which is preliminary data.</text>
</comment>
<keyword evidence="1" id="KW-0479">Metal-binding</keyword>
<evidence type="ECO:0000256" key="2">
    <source>
        <dbReference type="ARBA" id="ARBA00023004"/>
    </source>
</evidence>
<protein>
    <recommendedName>
        <fullName evidence="3">Gamma-butyrobetaine hydroxylase-like N-terminal domain-containing protein</fullName>
    </recommendedName>
</protein>
<dbReference type="EMBL" id="BSFI01000004">
    <property type="protein sequence ID" value="GLK67184.1"/>
    <property type="molecule type" value="Genomic_DNA"/>
</dbReference>
<dbReference type="RefSeq" id="WP_271167440.1">
    <property type="nucleotide sequence ID" value="NZ_BSFI01000004.1"/>
</dbReference>
<dbReference type="Pfam" id="PF06155">
    <property type="entry name" value="GBBH-like_N"/>
    <property type="match status" value="1"/>
</dbReference>
<keyword evidence="5" id="KW-1185">Reference proteome</keyword>
<organism evidence="4 5">
    <name type="scientific">Hansschlegelia plantiphila</name>
    <dbReference type="NCBI Taxonomy" id="374655"/>
    <lineage>
        <taxon>Bacteria</taxon>
        <taxon>Pseudomonadati</taxon>
        <taxon>Pseudomonadota</taxon>
        <taxon>Alphaproteobacteria</taxon>
        <taxon>Hyphomicrobiales</taxon>
        <taxon>Methylopilaceae</taxon>
        <taxon>Hansschlegelia</taxon>
    </lineage>
</organism>
<evidence type="ECO:0000313" key="4">
    <source>
        <dbReference type="EMBL" id="GLK67184.1"/>
    </source>
</evidence>
<dbReference type="InterPro" id="IPR010376">
    <property type="entry name" value="GBBH-like_N"/>
</dbReference>